<feature type="transmembrane region" description="Helical" evidence="15">
    <location>
        <begin position="295"/>
        <end position="313"/>
    </location>
</feature>
<dbReference type="AlphaFoldDB" id="E0W2B5"/>
<dbReference type="GO" id="GO:0008299">
    <property type="term" value="P:isoprenoid biosynthetic process"/>
    <property type="evidence" value="ECO:0007669"/>
    <property type="project" value="UniProtKB-UniRule"/>
</dbReference>
<dbReference type="OrthoDB" id="18170at2759"/>
<dbReference type="EnsemblMetazoa" id="PHUM588780-RA">
    <property type="protein sequence ID" value="PHUM588780-PA"/>
    <property type="gene ID" value="PHUM588780"/>
</dbReference>
<dbReference type="UniPathway" id="UPA00232"/>
<dbReference type="Gene3D" id="1.10.357.140">
    <property type="entry name" value="UbiA prenyltransferase"/>
    <property type="match status" value="1"/>
</dbReference>
<dbReference type="InterPro" id="IPR030470">
    <property type="entry name" value="UbiA_prenylTrfase_CS"/>
</dbReference>
<protein>
    <recommendedName>
        <fullName evidence="15">4-hydroxybenzoate polyprenyltransferase, mitochondrial</fullName>
        <shortName evidence="15">4-HB polyprenyltransferase</shortName>
        <ecNumber evidence="15">2.5.1.39</ecNumber>
    </recommendedName>
    <alternativeName>
        <fullName evidence="15">Para-hydroxybenzoate--polyprenyltransferase</fullName>
        <shortName evidence="15">PHB:PPT</shortName>
        <shortName evidence="15">PHB:polyprenyltransferase</shortName>
    </alternativeName>
</protein>
<comment type="subcellular location">
    <subcellularLocation>
        <location evidence="2">Membrane</location>
        <topology evidence="2">Multi-pass membrane protein</topology>
    </subcellularLocation>
    <subcellularLocation>
        <location evidence="15">Mitochondrion inner membrane</location>
        <topology evidence="15">Multi-pass membrane protein</topology>
        <orientation evidence="15">Matrix side</orientation>
    </subcellularLocation>
</comment>
<dbReference type="FunFam" id="1.10.357.140:FF:000003">
    <property type="entry name" value="4-hydroxybenzoate polyprenyltransferase, mitochondrial"/>
    <property type="match status" value="1"/>
</dbReference>
<keyword evidence="4 15" id="KW-0808">Transferase</keyword>
<dbReference type="OMA" id="KFEHTIF"/>
<dbReference type="InterPro" id="IPR044878">
    <property type="entry name" value="UbiA_sf"/>
</dbReference>
<dbReference type="KEGG" id="phu:Phum_PHUM588780"/>
<evidence type="ECO:0000256" key="9">
    <source>
        <dbReference type="ARBA" id="ARBA00022989"/>
    </source>
</evidence>
<dbReference type="HAMAP" id="MF_01635">
    <property type="entry name" value="UbiA"/>
    <property type="match status" value="1"/>
</dbReference>
<evidence type="ECO:0000256" key="3">
    <source>
        <dbReference type="ARBA" id="ARBA00005985"/>
    </source>
</evidence>
<dbReference type="NCBIfam" id="TIGR01474">
    <property type="entry name" value="ubiA_proteo"/>
    <property type="match status" value="1"/>
</dbReference>
<dbReference type="PROSITE" id="PS00943">
    <property type="entry name" value="UBIA"/>
    <property type="match status" value="1"/>
</dbReference>
<evidence type="ECO:0000256" key="7">
    <source>
        <dbReference type="ARBA" id="ARBA00022792"/>
    </source>
</evidence>
<comment type="pathway">
    <text evidence="15">Cofactor biosynthesis; ubiquinone biosynthesis.</text>
</comment>
<feature type="transmembrane region" description="Helical" evidence="15">
    <location>
        <begin position="172"/>
        <end position="191"/>
    </location>
</feature>
<evidence type="ECO:0000256" key="8">
    <source>
        <dbReference type="ARBA" id="ARBA00022946"/>
    </source>
</evidence>
<dbReference type="Proteomes" id="UP000009046">
    <property type="component" value="Unassembled WGS sequence"/>
</dbReference>
<proteinExistence type="inferred from homology"/>
<comment type="cofactor">
    <cofactor evidence="1 15">
        <name>Mg(2+)</name>
        <dbReference type="ChEBI" id="CHEBI:18420"/>
    </cofactor>
</comment>
<evidence type="ECO:0000256" key="14">
    <source>
        <dbReference type="ARBA" id="ARBA00051182"/>
    </source>
</evidence>
<dbReference type="FunFam" id="1.20.120.1780:FF:000001">
    <property type="entry name" value="4-hydroxybenzoate octaprenyltransferase"/>
    <property type="match status" value="1"/>
</dbReference>
<evidence type="ECO:0000256" key="4">
    <source>
        <dbReference type="ARBA" id="ARBA00022679"/>
    </source>
</evidence>
<keyword evidence="10 15" id="KW-0472">Membrane</keyword>
<comment type="similarity">
    <text evidence="3 15">Belongs to the UbiA prenyltransferase family.</text>
</comment>
<keyword evidence="9 15" id="KW-1133">Transmembrane helix</keyword>
<evidence type="ECO:0000256" key="1">
    <source>
        <dbReference type="ARBA" id="ARBA00001946"/>
    </source>
</evidence>
<name>E0W2B5_PEDHC</name>
<dbReference type="eggNOG" id="KOG1381">
    <property type="taxonomic scope" value="Eukaryota"/>
</dbReference>
<evidence type="ECO:0000313" key="17">
    <source>
        <dbReference type="EnsemblMetazoa" id="PHUM588780-PA"/>
    </source>
</evidence>
<keyword evidence="7 15" id="KW-0999">Mitochondrion inner membrane</keyword>
<dbReference type="InterPro" id="IPR006370">
    <property type="entry name" value="HB_polyprenyltransferase-like"/>
</dbReference>
<dbReference type="CTD" id="8232682"/>
<sequence>MMKLNQKFLVSLTKIDHKVYHKYVYCKPENYFCKIHRLRSHLNGCAFYKLIPLVDDVRYYHATKDSFFKKLTKSDSLPEFLVKNSSEKIKPYLKLMRLHQPAGSWLLFWPCSWSIGMAAENGELPNLSMLALFGAGALIMRGAGCTINDLWDKDIDSKVSRTSNRPLVTGQVTKFKALVFLGGQLSISLLILLQLNWYSVFLGASSLLLVITYPLMKRITYWPQLILGCTFNWGALLGWSAVHGSCDWSICLPLYLSGISWTLFYDTIYAYQDVVDDLSLGIKSTAIKFGSDAKYYLSAFATIMISSLLLAGYNSSQTFCYYFSVAAAATHLGLQVKTLDIDQPIDCWKKFISNRYLGGIIFAGIVLGTFFKKKKKKKT</sequence>
<reference evidence="16" key="2">
    <citation type="submission" date="2007-04" db="EMBL/GenBank/DDBJ databases">
        <title>The genome of the human body louse.</title>
        <authorList>
            <consortium name="The Human Body Louse Genome Consortium"/>
            <person name="Kirkness E."/>
            <person name="Walenz B."/>
            <person name="Hass B."/>
            <person name="Bruggner R."/>
            <person name="Strausberg R."/>
        </authorList>
    </citation>
    <scope>NUCLEOTIDE SEQUENCE</scope>
    <source>
        <strain evidence="16">USDA</strain>
    </source>
</reference>
<comment type="function">
    <text evidence="15">Catalyzes the prenylation of para-hydroxybenzoate (PHB) with an all-trans polyprenyl group. Mediates the second step in the final reaction sequence of coenzyme Q (CoQ) biosynthesis, which is the condensation of the polyisoprenoid side chain with PHB, generating the first membrane-bound Q intermediate.</text>
</comment>
<dbReference type="FunCoup" id="E0W2B5">
    <property type="interactions" value="770"/>
</dbReference>
<dbReference type="RefSeq" id="XP_002432509.1">
    <property type="nucleotide sequence ID" value="XM_002432464.1"/>
</dbReference>
<evidence type="ECO:0000256" key="13">
    <source>
        <dbReference type="ARBA" id="ARBA00050454"/>
    </source>
</evidence>
<dbReference type="EMBL" id="DS235875">
    <property type="protein sequence ID" value="EEB19771.1"/>
    <property type="molecule type" value="Genomic_DNA"/>
</dbReference>
<evidence type="ECO:0000256" key="5">
    <source>
        <dbReference type="ARBA" id="ARBA00022688"/>
    </source>
</evidence>
<dbReference type="CDD" id="cd13959">
    <property type="entry name" value="PT_UbiA_COQ2"/>
    <property type="match status" value="1"/>
</dbReference>
<evidence type="ECO:0000256" key="12">
    <source>
        <dbReference type="ARBA" id="ARBA00049890"/>
    </source>
</evidence>
<dbReference type="GO" id="GO:0008412">
    <property type="term" value="F:4-hydroxybenzoate polyprenyltransferase activity"/>
    <property type="evidence" value="ECO:0007669"/>
    <property type="project" value="UniProtKB-EC"/>
</dbReference>
<gene>
    <name evidence="17" type="primary">8232682</name>
    <name evidence="15" type="synonym">coq2</name>
    <name evidence="16" type="ORF">Phum_PHUM588780</name>
</gene>
<keyword evidence="11 15" id="KW-0414">Isoprene biosynthesis</keyword>
<reference evidence="16" key="1">
    <citation type="submission" date="2007-04" db="EMBL/GenBank/DDBJ databases">
        <title>Annotation of Pediculus humanus corporis strain USDA.</title>
        <authorList>
            <person name="Kirkness E."/>
            <person name="Hannick L."/>
            <person name="Hass B."/>
            <person name="Bruggner R."/>
            <person name="Lawson D."/>
            <person name="Bidwell S."/>
            <person name="Joardar V."/>
            <person name="Caler E."/>
            <person name="Walenz B."/>
            <person name="Inman J."/>
            <person name="Schobel S."/>
            <person name="Galinsky K."/>
            <person name="Amedeo P."/>
            <person name="Strausberg R."/>
        </authorList>
    </citation>
    <scope>NUCLEOTIDE SEQUENCE</scope>
    <source>
        <strain evidence="16">USDA</strain>
    </source>
</reference>
<keyword evidence="15" id="KW-0496">Mitochondrion</keyword>
<evidence type="ECO:0000256" key="2">
    <source>
        <dbReference type="ARBA" id="ARBA00004141"/>
    </source>
</evidence>
<evidence type="ECO:0000313" key="18">
    <source>
        <dbReference type="Proteomes" id="UP000009046"/>
    </source>
</evidence>
<dbReference type="InParanoid" id="E0W2B5"/>
<dbReference type="GO" id="GO:0005743">
    <property type="term" value="C:mitochondrial inner membrane"/>
    <property type="evidence" value="ECO:0007669"/>
    <property type="project" value="UniProtKB-SubCell"/>
</dbReference>
<evidence type="ECO:0000256" key="15">
    <source>
        <dbReference type="HAMAP-Rule" id="MF_03189"/>
    </source>
</evidence>
<keyword evidence="5 15" id="KW-0831">Ubiquinone biosynthesis</keyword>
<dbReference type="PANTHER" id="PTHR11048">
    <property type="entry name" value="PRENYLTRANSFERASES"/>
    <property type="match status" value="1"/>
</dbReference>
<dbReference type="GO" id="GO:0006744">
    <property type="term" value="P:ubiquinone biosynthetic process"/>
    <property type="evidence" value="ECO:0007669"/>
    <property type="project" value="UniProtKB-UniRule"/>
</dbReference>
<evidence type="ECO:0000256" key="10">
    <source>
        <dbReference type="ARBA" id="ARBA00023136"/>
    </source>
</evidence>
<dbReference type="STRING" id="121224.E0W2B5"/>
<dbReference type="EMBL" id="AAZO01007175">
    <property type="status" value="NOT_ANNOTATED_CDS"/>
    <property type="molecule type" value="Genomic_DNA"/>
</dbReference>
<comment type="catalytic activity">
    <reaction evidence="14">
        <text>an all-trans-polyprenyl diphosphate + 4-hydroxybenzoate = a 4-hydroxy-3-(all-trans-polyprenyl)benzoate + diphosphate</text>
        <dbReference type="Rhea" id="RHEA:44504"/>
        <dbReference type="Rhea" id="RHEA-COMP:9514"/>
        <dbReference type="Rhea" id="RHEA-COMP:9564"/>
        <dbReference type="ChEBI" id="CHEBI:17879"/>
        <dbReference type="ChEBI" id="CHEBI:33019"/>
        <dbReference type="ChEBI" id="CHEBI:58914"/>
        <dbReference type="ChEBI" id="CHEBI:78396"/>
        <dbReference type="EC" id="2.5.1.39"/>
    </reaction>
    <physiologicalReaction direction="left-to-right" evidence="14">
        <dbReference type="Rhea" id="RHEA:44505"/>
    </physiologicalReaction>
</comment>
<dbReference type="InterPro" id="IPR000537">
    <property type="entry name" value="UbiA_prenyltransferase"/>
</dbReference>
<dbReference type="Pfam" id="PF01040">
    <property type="entry name" value="UbiA"/>
    <property type="match status" value="1"/>
</dbReference>
<dbReference type="Gene3D" id="1.20.120.1780">
    <property type="entry name" value="UbiA prenyltransferase"/>
    <property type="match status" value="1"/>
</dbReference>
<feature type="transmembrane region" description="Helical" evidence="15">
    <location>
        <begin position="352"/>
        <end position="371"/>
    </location>
</feature>
<evidence type="ECO:0000313" key="16">
    <source>
        <dbReference type="EMBL" id="EEB19771.1"/>
    </source>
</evidence>
<dbReference type="EC" id="2.5.1.39" evidence="15"/>
<keyword evidence="8" id="KW-0809">Transit peptide</keyword>
<reference evidence="17" key="3">
    <citation type="submission" date="2021-02" db="UniProtKB">
        <authorList>
            <consortium name="EnsemblMetazoa"/>
        </authorList>
    </citation>
    <scope>IDENTIFICATION</scope>
    <source>
        <strain evidence="17">USDA</strain>
    </source>
</reference>
<accession>E0W2B5</accession>
<organism>
    <name type="scientific">Pediculus humanus subsp. corporis</name>
    <name type="common">Body louse</name>
    <dbReference type="NCBI Taxonomy" id="121224"/>
    <lineage>
        <taxon>Eukaryota</taxon>
        <taxon>Metazoa</taxon>
        <taxon>Ecdysozoa</taxon>
        <taxon>Arthropoda</taxon>
        <taxon>Hexapoda</taxon>
        <taxon>Insecta</taxon>
        <taxon>Pterygota</taxon>
        <taxon>Neoptera</taxon>
        <taxon>Paraneoptera</taxon>
        <taxon>Psocodea</taxon>
        <taxon>Troctomorpha</taxon>
        <taxon>Phthiraptera</taxon>
        <taxon>Anoplura</taxon>
        <taxon>Pediculidae</taxon>
        <taxon>Pediculus</taxon>
    </lineage>
</organism>
<comment type="catalytic activity">
    <reaction evidence="13">
        <text>all-trans-nonaprenyl diphosphate + 4-hydroxybenzoate = 4-hydroxy-3-(all-trans-nonaprenyl)benzoate + diphosphate</text>
        <dbReference type="Rhea" id="RHEA:17709"/>
        <dbReference type="ChEBI" id="CHEBI:17879"/>
        <dbReference type="ChEBI" id="CHEBI:33019"/>
        <dbReference type="ChEBI" id="CHEBI:58391"/>
        <dbReference type="ChEBI" id="CHEBI:84502"/>
        <dbReference type="EC" id="2.5.1.39"/>
    </reaction>
    <physiologicalReaction direction="left-to-right" evidence="13">
        <dbReference type="Rhea" id="RHEA:17710"/>
    </physiologicalReaction>
</comment>
<dbReference type="PANTHER" id="PTHR11048:SF28">
    <property type="entry name" value="4-HYDROXYBENZOATE POLYPRENYLTRANSFERASE, MITOCHONDRIAL"/>
    <property type="match status" value="1"/>
</dbReference>
<comment type="catalytic activity">
    <reaction evidence="12">
        <text>all-trans-decaprenyl diphosphate + 4-hydroxybenzoate = 4-hydroxy-3-(all-trans-decaprenyl)benzoate + diphosphate</text>
        <dbReference type="Rhea" id="RHEA:44564"/>
        <dbReference type="ChEBI" id="CHEBI:17879"/>
        <dbReference type="ChEBI" id="CHEBI:33019"/>
        <dbReference type="ChEBI" id="CHEBI:60721"/>
        <dbReference type="ChEBI" id="CHEBI:84503"/>
        <dbReference type="EC" id="2.5.1.39"/>
    </reaction>
    <physiologicalReaction direction="left-to-right" evidence="12">
        <dbReference type="Rhea" id="RHEA:44565"/>
    </physiologicalReaction>
</comment>
<evidence type="ECO:0000256" key="6">
    <source>
        <dbReference type="ARBA" id="ARBA00022692"/>
    </source>
</evidence>
<dbReference type="InterPro" id="IPR039653">
    <property type="entry name" value="Prenyltransferase"/>
</dbReference>
<keyword evidence="6 15" id="KW-0812">Transmembrane</keyword>
<dbReference type="GeneID" id="8232682"/>
<dbReference type="VEuPathDB" id="VectorBase:PHUM588780"/>
<keyword evidence="18" id="KW-1185">Reference proteome</keyword>
<evidence type="ECO:0000256" key="11">
    <source>
        <dbReference type="ARBA" id="ARBA00023229"/>
    </source>
</evidence>
<dbReference type="HOGENOM" id="CLU_034879_0_2_1"/>